<accession>A0ACB9DD71</accession>
<gene>
    <name evidence="1" type="ORF">L1987_57658</name>
</gene>
<name>A0ACB9DD71_9ASTR</name>
<reference evidence="2" key="1">
    <citation type="journal article" date="2022" name="Mol. Ecol. Resour.">
        <title>The genomes of chicory, endive, great burdock and yacon provide insights into Asteraceae palaeo-polyploidization history and plant inulin production.</title>
        <authorList>
            <person name="Fan W."/>
            <person name="Wang S."/>
            <person name="Wang H."/>
            <person name="Wang A."/>
            <person name="Jiang F."/>
            <person name="Liu H."/>
            <person name="Zhao H."/>
            <person name="Xu D."/>
            <person name="Zhang Y."/>
        </authorList>
    </citation>
    <scope>NUCLEOTIDE SEQUENCE [LARGE SCALE GENOMIC DNA]</scope>
    <source>
        <strain evidence="2">cv. Yunnan</strain>
    </source>
</reference>
<organism evidence="1 2">
    <name type="scientific">Smallanthus sonchifolius</name>
    <dbReference type="NCBI Taxonomy" id="185202"/>
    <lineage>
        <taxon>Eukaryota</taxon>
        <taxon>Viridiplantae</taxon>
        <taxon>Streptophyta</taxon>
        <taxon>Embryophyta</taxon>
        <taxon>Tracheophyta</taxon>
        <taxon>Spermatophyta</taxon>
        <taxon>Magnoliopsida</taxon>
        <taxon>eudicotyledons</taxon>
        <taxon>Gunneridae</taxon>
        <taxon>Pentapetalae</taxon>
        <taxon>asterids</taxon>
        <taxon>campanulids</taxon>
        <taxon>Asterales</taxon>
        <taxon>Asteraceae</taxon>
        <taxon>Asteroideae</taxon>
        <taxon>Heliantheae alliance</taxon>
        <taxon>Millerieae</taxon>
        <taxon>Smallanthus</taxon>
    </lineage>
</organism>
<dbReference type="EMBL" id="CM042036">
    <property type="protein sequence ID" value="KAI3744574.1"/>
    <property type="molecule type" value="Genomic_DNA"/>
</dbReference>
<keyword evidence="2" id="KW-1185">Reference proteome</keyword>
<evidence type="ECO:0000313" key="1">
    <source>
        <dbReference type="EMBL" id="KAI3744574.1"/>
    </source>
</evidence>
<dbReference type="Proteomes" id="UP001056120">
    <property type="component" value="Linkage Group LG19"/>
</dbReference>
<reference evidence="1 2" key="2">
    <citation type="journal article" date="2022" name="Mol. Ecol. Resour.">
        <title>The genomes of chicory, endive, great burdock and yacon provide insights into Asteraceae paleo-polyploidization history and plant inulin production.</title>
        <authorList>
            <person name="Fan W."/>
            <person name="Wang S."/>
            <person name="Wang H."/>
            <person name="Wang A."/>
            <person name="Jiang F."/>
            <person name="Liu H."/>
            <person name="Zhao H."/>
            <person name="Xu D."/>
            <person name="Zhang Y."/>
        </authorList>
    </citation>
    <scope>NUCLEOTIDE SEQUENCE [LARGE SCALE GENOMIC DNA]</scope>
    <source>
        <strain evidence="2">cv. Yunnan</strain>
        <tissue evidence="1">Leaves</tissue>
    </source>
</reference>
<proteinExistence type="predicted"/>
<evidence type="ECO:0000313" key="2">
    <source>
        <dbReference type="Proteomes" id="UP001056120"/>
    </source>
</evidence>
<sequence length="124" mass="14207">MQRLQIDLSLLYIGFIINEGQWPAETLAMDYHRGAGVEALRKEPLIVYGDGKQTRSFHFVLDLLLIEIKKISRPLPTIRPEPLGRLCRINNNSCTEYGRIPRYDFPTLNVLLEVCELSAALHMP</sequence>
<comment type="caution">
    <text evidence="1">The sequence shown here is derived from an EMBL/GenBank/DDBJ whole genome shotgun (WGS) entry which is preliminary data.</text>
</comment>
<protein>
    <submittedName>
        <fullName evidence="1">Uncharacterized protein</fullName>
    </submittedName>
</protein>